<keyword evidence="2" id="KW-0645">Protease</keyword>
<feature type="compositionally biased region" description="Low complexity" evidence="4">
    <location>
        <begin position="47"/>
        <end position="59"/>
    </location>
</feature>
<keyword evidence="5" id="KW-1133">Transmembrane helix</keyword>
<accession>A0A4R2GYH3</accession>
<keyword evidence="3 5" id="KW-0472">Membrane</keyword>
<evidence type="ECO:0000256" key="5">
    <source>
        <dbReference type="SAM" id="Phobius"/>
    </source>
</evidence>
<dbReference type="InterPro" id="IPR005311">
    <property type="entry name" value="PBP_dimer"/>
</dbReference>
<feature type="domain" description="Penicillin-binding protein transpeptidase" evidence="6">
    <location>
        <begin position="402"/>
        <end position="689"/>
    </location>
</feature>
<dbReference type="InterPro" id="IPR036138">
    <property type="entry name" value="PBP_dimer_sf"/>
</dbReference>
<evidence type="ECO:0000256" key="2">
    <source>
        <dbReference type="ARBA" id="ARBA00022645"/>
    </source>
</evidence>
<dbReference type="PANTHER" id="PTHR30627">
    <property type="entry name" value="PEPTIDOGLYCAN D,D-TRANSPEPTIDASE"/>
    <property type="match status" value="1"/>
</dbReference>
<keyword evidence="2" id="KW-0378">Hydrolase</keyword>
<dbReference type="Pfam" id="PF03717">
    <property type="entry name" value="PBP_dimer"/>
    <property type="match status" value="1"/>
</dbReference>
<dbReference type="Gene3D" id="3.30.450.330">
    <property type="match status" value="1"/>
</dbReference>
<feature type="region of interest" description="Disordered" evidence="4">
    <location>
        <begin position="1"/>
        <end position="75"/>
    </location>
</feature>
<evidence type="ECO:0000313" key="9">
    <source>
        <dbReference type="Proteomes" id="UP000294881"/>
    </source>
</evidence>
<keyword evidence="9" id="KW-1185">Reference proteome</keyword>
<dbReference type="Proteomes" id="UP000294881">
    <property type="component" value="Unassembled WGS sequence"/>
</dbReference>
<comment type="caution">
    <text evidence="8">The sequence shown here is derived from an EMBL/GenBank/DDBJ whole genome shotgun (WGS) entry which is preliminary data.</text>
</comment>
<keyword evidence="2" id="KW-0121">Carboxypeptidase</keyword>
<proteinExistence type="predicted"/>
<dbReference type="GO" id="GO:0004180">
    <property type="term" value="F:carboxypeptidase activity"/>
    <property type="evidence" value="ECO:0007669"/>
    <property type="project" value="UniProtKB-KW"/>
</dbReference>
<dbReference type="EMBL" id="SLWL01000001">
    <property type="protein sequence ID" value="TCO16075.1"/>
    <property type="molecule type" value="Genomic_DNA"/>
</dbReference>
<dbReference type="InterPro" id="IPR050515">
    <property type="entry name" value="Beta-lactam/transpept"/>
</dbReference>
<evidence type="ECO:0000259" key="7">
    <source>
        <dbReference type="Pfam" id="PF03717"/>
    </source>
</evidence>
<evidence type="ECO:0000256" key="3">
    <source>
        <dbReference type="ARBA" id="ARBA00023136"/>
    </source>
</evidence>
<feature type="region of interest" description="Disordered" evidence="4">
    <location>
        <begin position="90"/>
        <end position="124"/>
    </location>
</feature>
<dbReference type="GO" id="GO:0071555">
    <property type="term" value="P:cell wall organization"/>
    <property type="evidence" value="ECO:0007669"/>
    <property type="project" value="TreeGrafter"/>
</dbReference>
<dbReference type="AlphaFoldDB" id="A0A4R2GYH3"/>
<protein>
    <submittedName>
        <fullName evidence="8">Cell division protein FtsI (Penicillin-binding protein 3)</fullName>
    </submittedName>
</protein>
<keyword evidence="8" id="KW-0131">Cell cycle</keyword>
<keyword evidence="8" id="KW-0132">Cell division</keyword>
<dbReference type="GO" id="GO:0005886">
    <property type="term" value="C:plasma membrane"/>
    <property type="evidence" value="ECO:0007669"/>
    <property type="project" value="TreeGrafter"/>
</dbReference>
<keyword evidence="5" id="KW-0812">Transmembrane</keyword>
<dbReference type="Pfam" id="PF00905">
    <property type="entry name" value="Transpeptidase"/>
    <property type="match status" value="1"/>
</dbReference>
<comment type="subcellular location">
    <subcellularLocation>
        <location evidence="1">Membrane</location>
    </subcellularLocation>
</comment>
<feature type="domain" description="Penicillin-binding protein dimerisation" evidence="7">
    <location>
        <begin position="229"/>
        <end position="339"/>
    </location>
</feature>
<dbReference type="SUPFAM" id="SSF56519">
    <property type="entry name" value="Penicillin binding protein dimerisation domain"/>
    <property type="match status" value="1"/>
</dbReference>
<feature type="transmembrane region" description="Helical" evidence="5">
    <location>
        <begin position="189"/>
        <end position="213"/>
    </location>
</feature>
<dbReference type="SUPFAM" id="SSF56601">
    <property type="entry name" value="beta-lactamase/transpeptidase-like"/>
    <property type="match status" value="1"/>
</dbReference>
<dbReference type="Gene3D" id="3.90.1310.10">
    <property type="entry name" value="Penicillin-binding protein 2a (Domain 2)"/>
    <property type="match status" value="1"/>
</dbReference>
<reference evidence="8 9" key="1">
    <citation type="submission" date="2019-03" db="EMBL/GenBank/DDBJ databases">
        <title>Genomic Encyclopedia of Type Strains, Phase IV (KMG-IV): sequencing the most valuable type-strain genomes for metagenomic binning, comparative biology and taxonomic classification.</title>
        <authorList>
            <person name="Goeker M."/>
        </authorList>
    </citation>
    <scope>NUCLEOTIDE SEQUENCE [LARGE SCALE GENOMIC DNA]</scope>
    <source>
        <strain evidence="8 9">DSM 22958</strain>
    </source>
</reference>
<dbReference type="InterPro" id="IPR001460">
    <property type="entry name" value="PCN-bd_Tpept"/>
</dbReference>
<dbReference type="InterPro" id="IPR012338">
    <property type="entry name" value="Beta-lactam/transpept-like"/>
</dbReference>
<evidence type="ECO:0000313" key="8">
    <source>
        <dbReference type="EMBL" id="TCO16075.1"/>
    </source>
</evidence>
<gene>
    <name evidence="8" type="ORF">EV666_101326</name>
</gene>
<organism evidence="8 9">
    <name type="scientific">Camelimonas lactis</name>
    <dbReference type="NCBI Taxonomy" id="659006"/>
    <lineage>
        <taxon>Bacteria</taxon>
        <taxon>Pseudomonadati</taxon>
        <taxon>Pseudomonadota</taxon>
        <taxon>Alphaproteobacteria</taxon>
        <taxon>Hyphomicrobiales</taxon>
        <taxon>Chelatococcaceae</taxon>
        <taxon>Camelimonas</taxon>
    </lineage>
</organism>
<name>A0A4R2GYH3_9HYPH</name>
<evidence type="ECO:0000256" key="4">
    <source>
        <dbReference type="SAM" id="MobiDB-lite"/>
    </source>
</evidence>
<dbReference type="Gene3D" id="3.40.710.10">
    <property type="entry name" value="DD-peptidase/beta-lactamase superfamily"/>
    <property type="match status" value="1"/>
</dbReference>
<evidence type="ECO:0000259" key="6">
    <source>
        <dbReference type="Pfam" id="PF00905"/>
    </source>
</evidence>
<dbReference type="GO" id="GO:0051301">
    <property type="term" value="P:cell division"/>
    <property type="evidence" value="ECO:0007669"/>
    <property type="project" value="UniProtKB-KW"/>
</dbReference>
<evidence type="ECO:0000256" key="1">
    <source>
        <dbReference type="ARBA" id="ARBA00004370"/>
    </source>
</evidence>
<sequence length="734" mass="77238">MLQDHSTPPGGKSPERAGPRLPGASPRAPLGASGGSQQPSPVAPSHKPATPAAKAGPAARPAPKPGHGPGQGAGLWQGLQASAARIFSRGGASSGKAAPDQIAAGRVPSGRTPPGAAGGGAAHGAAGPSRFNAAAMGASARAVLVAGAGRLKAGLTHGGALTWRSFFRAARAMIGDMFRMRADKANSRIVLVGAGFVLIFGAVIVRLATFAVMPPPASERYVAGNTVGVARPDIVDRNGLLLATDIKTYSAFAEPRNILDADEATELLTAVLPDLNARELREKLSTKKGFVWIKRELTPKQRAEVHRLGIPGVGFLPENKRVYPNGPVAAHVLGFANVDNQGIAGIEKYIDSQGLRDLAGLGFANNAADLKPVKLSLDLRATHAVRDELVKGMAHFKAKAAAAMIMDVNTGEVIALTSLPDYDPNNPVDALDKDRINRMMVGVYEMGSTFKALTTAMALDSGKVNINSSFDARGGLHYGRFTIRDYHGTNRILTVPEIFLHSSNIGTARMALAVGVEGHKAFLRKMGQLTRMQTELPESAAPIVPARWGELNTMTISFGHGLAVAPIQATAAVAALVNGGKLMAPTFLKRTEAEAANVGKQVVSAQTSEAMRYIMRLNGYRGSAKKSLVQGYYVGGKTGTAEKVIGGRYARNRLFTTFMSVAPANKPKYLFLTIYDEPQGLPETYGYATAAWNSGVTTGKIIARVAPLLGLPPIFEEPKNPFPNMVRLGAWGTR</sequence>
<dbReference type="GO" id="GO:0008658">
    <property type="term" value="F:penicillin binding"/>
    <property type="evidence" value="ECO:0007669"/>
    <property type="project" value="InterPro"/>
</dbReference>
<dbReference type="PANTHER" id="PTHR30627:SF1">
    <property type="entry name" value="PEPTIDOGLYCAN D,D-TRANSPEPTIDASE FTSI"/>
    <property type="match status" value="1"/>
</dbReference>